<feature type="domain" description="H15" evidence="5">
    <location>
        <begin position="91"/>
        <end position="160"/>
    </location>
</feature>
<keyword evidence="3" id="KW-0539">Nucleus</keyword>
<evidence type="ECO:0000313" key="7">
    <source>
        <dbReference type="EnsemblPlants" id="cds.novel_model_948_5bd9a17a"/>
    </source>
</evidence>
<dbReference type="GO" id="GO:0005730">
    <property type="term" value="C:nucleolus"/>
    <property type="evidence" value="ECO:0007669"/>
    <property type="project" value="TreeGrafter"/>
</dbReference>
<reference evidence="7" key="3">
    <citation type="submission" date="2021-03" db="UniProtKB">
        <authorList>
            <consortium name="EnsemblPlants"/>
        </authorList>
    </citation>
    <scope>IDENTIFICATION</scope>
</reference>
<organism evidence="6 8">
    <name type="scientific">Cannabis sativa</name>
    <name type="common">Hemp</name>
    <name type="synonym">Marijuana</name>
    <dbReference type="NCBI Taxonomy" id="3483"/>
    <lineage>
        <taxon>Eukaryota</taxon>
        <taxon>Viridiplantae</taxon>
        <taxon>Streptophyta</taxon>
        <taxon>Embryophyta</taxon>
        <taxon>Tracheophyta</taxon>
        <taxon>Spermatophyta</taxon>
        <taxon>Magnoliopsida</taxon>
        <taxon>eudicotyledons</taxon>
        <taxon>Gunneridae</taxon>
        <taxon>Pentapetalae</taxon>
        <taxon>rosids</taxon>
        <taxon>fabids</taxon>
        <taxon>Rosales</taxon>
        <taxon>Cannabaceae</taxon>
        <taxon>Cannabis</taxon>
    </lineage>
</organism>
<name>A0A7J6H1P7_CANSA</name>
<keyword evidence="9" id="KW-1185">Reference proteome</keyword>
<feature type="region of interest" description="Disordered" evidence="4">
    <location>
        <begin position="172"/>
        <end position="407"/>
    </location>
</feature>
<dbReference type="InterPro" id="IPR036388">
    <property type="entry name" value="WH-like_DNA-bd_sf"/>
</dbReference>
<dbReference type="EnsemblPlants" id="novel_model_948_5bd9a17a">
    <property type="protein sequence ID" value="cds.novel_model_948_5bd9a17a"/>
    <property type="gene ID" value="novel_gene_531_5bd9a17a"/>
</dbReference>
<keyword evidence="2" id="KW-0238">DNA-binding</keyword>
<dbReference type="PANTHER" id="PTHR11467:SF29">
    <property type="entry name" value="OS03G0711600 PROTEIN"/>
    <property type="match status" value="1"/>
</dbReference>
<dbReference type="EMBL" id="JAATIP010000032">
    <property type="protein sequence ID" value="KAF4388941.1"/>
    <property type="molecule type" value="Genomic_DNA"/>
</dbReference>
<dbReference type="InterPro" id="IPR017956">
    <property type="entry name" value="AT_hook_DNA-bd_motif"/>
</dbReference>
<accession>A0A7J6H1P7</accession>
<dbReference type="OMA" id="ITMMAVE"/>
<evidence type="ECO:0000313" key="8">
    <source>
        <dbReference type="Proteomes" id="UP000525078"/>
    </source>
</evidence>
<dbReference type="SUPFAM" id="SSF46785">
    <property type="entry name" value="Winged helix' DNA-binding domain"/>
    <property type="match status" value="1"/>
</dbReference>
<dbReference type="AlphaFoldDB" id="A0A7J6H1P7"/>
<dbReference type="Proteomes" id="UP000596661">
    <property type="component" value="Chromosome 2"/>
</dbReference>
<evidence type="ECO:0000313" key="9">
    <source>
        <dbReference type="Proteomes" id="UP000596661"/>
    </source>
</evidence>
<dbReference type="PANTHER" id="PTHR11467">
    <property type="entry name" value="HISTONE H1"/>
    <property type="match status" value="1"/>
</dbReference>
<protein>
    <recommendedName>
        <fullName evidence="5">H15 domain-containing protein</fullName>
    </recommendedName>
</protein>
<dbReference type="OrthoDB" id="1110759at2759"/>
<evidence type="ECO:0000259" key="5">
    <source>
        <dbReference type="PROSITE" id="PS51504"/>
    </source>
</evidence>
<reference evidence="6 8" key="2">
    <citation type="journal article" date="2020" name="bioRxiv">
        <title>Sequence and annotation of 42 cannabis genomes reveals extensive copy number variation in cannabinoid synthesis and pathogen resistance genes.</title>
        <authorList>
            <person name="Mckernan K.J."/>
            <person name="Helbert Y."/>
            <person name="Kane L.T."/>
            <person name="Ebling H."/>
            <person name="Zhang L."/>
            <person name="Liu B."/>
            <person name="Eaton Z."/>
            <person name="Mclaughlin S."/>
            <person name="Kingan S."/>
            <person name="Baybayan P."/>
            <person name="Concepcion G."/>
            <person name="Jordan M."/>
            <person name="Riva A."/>
            <person name="Barbazuk W."/>
            <person name="Harkins T."/>
        </authorList>
    </citation>
    <scope>NUCLEOTIDE SEQUENCE [LARGE SCALE GENOMIC DNA]</scope>
    <source>
        <strain evidence="8">cv. Jamaican Lion 4</strain>
        <strain evidence="6">Mother</strain>
        <tissue evidence="6">Leaf</tissue>
    </source>
</reference>
<feature type="compositionally biased region" description="Basic residues" evidence="4">
    <location>
        <begin position="246"/>
        <end position="255"/>
    </location>
</feature>
<dbReference type="GO" id="GO:0003690">
    <property type="term" value="F:double-stranded DNA binding"/>
    <property type="evidence" value="ECO:0007669"/>
    <property type="project" value="TreeGrafter"/>
</dbReference>
<dbReference type="Gramene" id="novel_model_948_5bd9a17a">
    <property type="protein sequence ID" value="cds.novel_model_948_5bd9a17a"/>
    <property type="gene ID" value="novel_gene_531_5bd9a17a"/>
</dbReference>
<dbReference type="GO" id="GO:0000786">
    <property type="term" value="C:nucleosome"/>
    <property type="evidence" value="ECO:0007669"/>
    <property type="project" value="InterPro"/>
</dbReference>
<dbReference type="SMART" id="SM00384">
    <property type="entry name" value="AT_hook"/>
    <property type="match status" value="8"/>
</dbReference>
<dbReference type="EMBL" id="UZAU01000163">
    <property type="status" value="NOT_ANNOTATED_CDS"/>
    <property type="molecule type" value="Genomic_DNA"/>
</dbReference>
<dbReference type="FunFam" id="1.10.10.10:FF:000637">
    <property type="entry name" value="Histone H1.2"/>
    <property type="match status" value="1"/>
</dbReference>
<dbReference type="GO" id="GO:0006334">
    <property type="term" value="P:nucleosome assembly"/>
    <property type="evidence" value="ECO:0007669"/>
    <property type="project" value="InterPro"/>
</dbReference>
<feature type="compositionally biased region" description="Polar residues" evidence="4">
    <location>
        <begin position="202"/>
        <end position="230"/>
    </location>
</feature>
<dbReference type="InterPro" id="IPR036390">
    <property type="entry name" value="WH_DNA-bd_sf"/>
</dbReference>
<gene>
    <name evidence="7" type="primary">LOC115705214</name>
    <name evidence="6" type="ORF">F8388_026670</name>
</gene>
<dbReference type="GO" id="GO:0030261">
    <property type="term" value="P:chromosome condensation"/>
    <property type="evidence" value="ECO:0007669"/>
    <property type="project" value="TreeGrafter"/>
</dbReference>
<dbReference type="CDD" id="cd00073">
    <property type="entry name" value="H15"/>
    <property type="match status" value="1"/>
</dbReference>
<dbReference type="SMART" id="SM00526">
    <property type="entry name" value="H15"/>
    <property type="match status" value="1"/>
</dbReference>
<evidence type="ECO:0000256" key="4">
    <source>
        <dbReference type="SAM" id="MobiDB-lite"/>
    </source>
</evidence>
<evidence type="ECO:0000313" key="6">
    <source>
        <dbReference type="EMBL" id="KAF4388941.1"/>
    </source>
</evidence>
<dbReference type="PRINTS" id="PR00929">
    <property type="entry name" value="ATHOOK"/>
</dbReference>
<dbReference type="PROSITE" id="PS51504">
    <property type="entry name" value="H15"/>
    <property type="match status" value="1"/>
</dbReference>
<dbReference type="GO" id="GO:0045910">
    <property type="term" value="P:negative regulation of DNA recombination"/>
    <property type="evidence" value="ECO:0007669"/>
    <property type="project" value="TreeGrafter"/>
</dbReference>
<proteinExistence type="predicted"/>
<dbReference type="GO" id="GO:0031492">
    <property type="term" value="F:nucleosomal DNA binding"/>
    <property type="evidence" value="ECO:0007669"/>
    <property type="project" value="TreeGrafter"/>
</dbReference>
<evidence type="ECO:0000256" key="3">
    <source>
        <dbReference type="ARBA" id="ARBA00023242"/>
    </source>
</evidence>
<dbReference type="Gene3D" id="1.10.10.10">
    <property type="entry name" value="Winged helix-like DNA-binding domain superfamily/Winged helix DNA-binding domain"/>
    <property type="match status" value="1"/>
</dbReference>
<reference evidence="7 9" key="1">
    <citation type="submission" date="2018-11" db="EMBL/GenBank/DDBJ databases">
        <authorList>
            <person name="Grassa J C."/>
        </authorList>
    </citation>
    <scope>NUCLEOTIDE SEQUENCE [LARGE SCALE GENOMIC DNA]</scope>
</reference>
<dbReference type="Pfam" id="PF00538">
    <property type="entry name" value="Linker_histone"/>
    <property type="match status" value="1"/>
</dbReference>
<dbReference type="InterPro" id="IPR005818">
    <property type="entry name" value="Histone_H1/H5_H15"/>
</dbReference>
<dbReference type="Proteomes" id="UP000525078">
    <property type="component" value="Unassembled WGS sequence"/>
</dbReference>
<evidence type="ECO:0000256" key="2">
    <source>
        <dbReference type="ARBA" id="ARBA00023125"/>
    </source>
</evidence>
<evidence type="ECO:0000256" key="1">
    <source>
        <dbReference type="ARBA" id="ARBA00004123"/>
    </source>
</evidence>
<accession>A0A803RCK9</accession>
<sequence>MDTFPQPAAPPPPPSQSLLTGAAATGIAAPIITGHAAPIPFTAPGFTVNSTVNTIPFSGYAEAQSTLNHSVANPAPNPGVVPGHGLSAVPSHPPYAEMIFAAIGALKEKNGSSKKAIAKYIEQAYTGLPPTHPSLLANHLKRLKNSGLLAMIKKSYILPTDSSVAAATAAATASPLPSPGSHRGRGRPPKAKPDPNALPAVQPNTQPITQPAVQFNGHTDQPAAQSSSQPVLVALGLVDDPNPSSVKKRPGRPKKGISAGVVAQGSPVGQGTPGSLKRGRGRPPGSKGKMSGPRLSKKSPGRPPKPKSVSAVQGPKRGPGRPSKAEPKTMIIPYASNEPIVNEVDHNNTPTVLSVPPRSRGRPKRFADAAGGPASFRSLSGRRRGRPSKVAGISKLNNSSGRPVGRPKKSTIVATELLVAANADLKRKFEFVQTKIKQTVGMLKPNLSHESPATLIAAVQELEELAVLDVNAPLREEVQQPL</sequence>
<comment type="subcellular location">
    <subcellularLocation>
        <location evidence="1">Nucleus</location>
    </subcellularLocation>
</comment>